<keyword evidence="2" id="KW-0472">Membrane</keyword>
<keyword evidence="2" id="KW-0812">Transmembrane</keyword>
<evidence type="ECO:0000256" key="1">
    <source>
        <dbReference type="SAM" id="MobiDB-lite"/>
    </source>
</evidence>
<evidence type="ECO:0000313" key="3">
    <source>
        <dbReference type="EMBL" id="MBD2608220.1"/>
    </source>
</evidence>
<feature type="region of interest" description="Disordered" evidence="1">
    <location>
        <begin position="210"/>
        <end position="268"/>
    </location>
</feature>
<sequence length="268" mass="32134">MLVPLTRQKFEQLVPWIASSPQYKYYWGKFSDFLQRLLISVVSGTVLLLVKFFFGLDFGSIIFLLGFIACLYWFWGPVFWASVRNAKYRNYKYSGFFRGRVLDWWLTEELIGKQETVNNRGELVIVENREKWINLELGDDSGFTAEFKAPLRPYHKAIARGQIAEMLVMSNRADLSTIDQISDIYIRSCNLWVSDYPFLRRDFFNEVSDRLRDDQDRPRRRRRTENPEYDALDDQDSRPTRRRRTENPEYDSRDDQDSRLTRRRRTQE</sequence>
<keyword evidence="2" id="KW-1133">Transmembrane helix</keyword>
<organism evidence="3 4">
    <name type="scientific">Scytonema hofmannii FACHB-248</name>
    <dbReference type="NCBI Taxonomy" id="1842502"/>
    <lineage>
        <taxon>Bacteria</taxon>
        <taxon>Bacillati</taxon>
        <taxon>Cyanobacteriota</taxon>
        <taxon>Cyanophyceae</taxon>
        <taxon>Nostocales</taxon>
        <taxon>Scytonemataceae</taxon>
        <taxon>Scytonema</taxon>
    </lineage>
</organism>
<reference evidence="3 4" key="1">
    <citation type="journal article" date="2020" name="ISME J.">
        <title>Comparative genomics reveals insights into cyanobacterial evolution and habitat adaptation.</title>
        <authorList>
            <person name="Chen M.Y."/>
            <person name="Teng W.K."/>
            <person name="Zhao L."/>
            <person name="Hu C.X."/>
            <person name="Zhou Y.K."/>
            <person name="Han B.P."/>
            <person name="Song L.R."/>
            <person name="Shu W.S."/>
        </authorList>
    </citation>
    <scope>NUCLEOTIDE SEQUENCE [LARGE SCALE GENOMIC DNA]</scope>
    <source>
        <strain evidence="3 4">FACHB-248</strain>
    </source>
</reference>
<comment type="caution">
    <text evidence="3">The sequence shown here is derived from an EMBL/GenBank/DDBJ whole genome shotgun (WGS) entry which is preliminary data.</text>
</comment>
<protein>
    <submittedName>
        <fullName evidence="3">Phosphate ABC transporter permease</fullName>
    </submittedName>
</protein>
<keyword evidence="4" id="KW-1185">Reference proteome</keyword>
<dbReference type="RefSeq" id="WP_051503083.1">
    <property type="nucleotide sequence ID" value="NZ_JACJTA010000087.1"/>
</dbReference>
<feature type="transmembrane region" description="Helical" evidence="2">
    <location>
        <begin position="60"/>
        <end position="83"/>
    </location>
</feature>
<dbReference type="Proteomes" id="UP000660380">
    <property type="component" value="Unassembled WGS sequence"/>
</dbReference>
<proteinExistence type="predicted"/>
<feature type="transmembrane region" description="Helical" evidence="2">
    <location>
        <begin position="33"/>
        <end position="54"/>
    </location>
</feature>
<dbReference type="EMBL" id="JACJTA010000087">
    <property type="protein sequence ID" value="MBD2608220.1"/>
    <property type="molecule type" value="Genomic_DNA"/>
</dbReference>
<accession>A0ABR8GXG4</accession>
<name>A0ABR8GXG4_9CYAN</name>
<evidence type="ECO:0000313" key="4">
    <source>
        <dbReference type="Proteomes" id="UP000660380"/>
    </source>
</evidence>
<feature type="compositionally biased region" description="Basic and acidic residues" evidence="1">
    <location>
        <begin position="235"/>
        <end position="268"/>
    </location>
</feature>
<gene>
    <name evidence="3" type="ORF">H6G81_27825</name>
</gene>
<evidence type="ECO:0000256" key="2">
    <source>
        <dbReference type="SAM" id="Phobius"/>
    </source>
</evidence>